<evidence type="ECO:0000313" key="3">
    <source>
        <dbReference type="Proteomes" id="UP000198847"/>
    </source>
</evidence>
<reference evidence="2 3" key="1">
    <citation type="submission" date="2016-10" db="EMBL/GenBank/DDBJ databases">
        <authorList>
            <person name="de Groot N.N."/>
        </authorList>
    </citation>
    <scope>NUCLEOTIDE SEQUENCE [LARGE SCALE GENOMIC DNA]</scope>
    <source>
        <strain evidence="2 3">DSM 13305</strain>
    </source>
</reference>
<dbReference type="Proteomes" id="UP000198847">
    <property type="component" value="Unassembled WGS sequence"/>
</dbReference>
<dbReference type="RefSeq" id="WP_091745678.1">
    <property type="nucleotide sequence ID" value="NZ_FODY01000008.1"/>
</dbReference>
<feature type="domain" description="Bacteriophage Mu GpT" evidence="1">
    <location>
        <begin position="228"/>
        <end position="292"/>
    </location>
</feature>
<dbReference type="STRING" id="112903.SAMN04490178_10836"/>
<feature type="domain" description="Bacteriophage Mu GpT" evidence="1">
    <location>
        <begin position="156"/>
        <end position="224"/>
    </location>
</feature>
<keyword evidence="3" id="KW-1185">Reference proteome</keyword>
<dbReference type="Pfam" id="PF10124">
    <property type="entry name" value="Mu-like_gpT"/>
    <property type="match status" value="3"/>
</dbReference>
<dbReference type="OrthoDB" id="9804833at2"/>
<protein>
    <submittedName>
        <fullName evidence="2">Mu-like prophage major head subunit gpT</fullName>
    </submittedName>
</protein>
<dbReference type="AlphaFoldDB" id="A0A1H8U4Y7"/>
<feature type="domain" description="Bacteriophage Mu GpT" evidence="1">
    <location>
        <begin position="8"/>
        <end position="149"/>
    </location>
</feature>
<proteinExistence type="predicted"/>
<name>A0A1H8U4Y7_9FIRM</name>
<evidence type="ECO:0000313" key="2">
    <source>
        <dbReference type="EMBL" id="SEO98352.1"/>
    </source>
</evidence>
<organism evidence="2 3">
    <name type="scientific">Propionispora vibrioides</name>
    <dbReference type="NCBI Taxonomy" id="112903"/>
    <lineage>
        <taxon>Bacteria</taxon>
        <taxon>Bacillati</taxon>
        <taxon>Bacillota</taxon>
        <taxon>Negativicutes</taxon>
        <taxon>Selenomonadales</taxon>
        <taxon>Sporomusaceae</taxon>
        <taxon>Propionispora</taxon>
    </lineage>
</organism>
<dbReference type="InterPro" id="IPR018774">
    <property type="entry name" value="Phage_Mu_GpT"/>
</dbReference>
<dbReference type="EMBL" id="FODY01000008">
    <property type="protein sequence ID" value="SEO98352.1"/>
    <property type="molecule type" value="Genomic_DNA"/>
</dbReference>
<evidence type="ECO:0000259" key="1">
    <source>
        <dbReference type="Pfam" id="PF10124"/>
    </source>
</evidence>
<sequence>MIVNSQALQTIYRGYKVIFNEVFAGTKPQYERIATVVPSKTKSEEYGWLGSFPRMREWIGDRVINSLAAHGYTIKNKSWEDTVEVDRDDVEDDTYGVYMPMIRELGRSAATHPDEIIFGLLGRGFVELCYDGQYFFDTDHRDGDGPIQSNMGTLALSPASYSAARAQMMSLTDANGAPLGISPNLLVVPPQLDETGRGILLAEQISGTTNTLRNTAELLTVPWLAKNPKAWFLLDTSRAIKPLIFQQRKKPEFVSMDSVSDMNVFMQKKFLYGADCRDNAGFGLWQLAFGSTGENA</sequence>
<gene>
    <name evidence="2" type="ORF">SAMN04490178_10836</name>
</gene>
<accession>A0A1H8U4Y7</accession>